<sequence length="82" mass="9241">MRASELIGRRVRLADGFTGKVADLEVDGTEVVAVIVVRGAWGRLLGYERASVRGPWILETFARAVLRRDSRRVAWSDVRFEP</sequence>
<evidence type="ECO:0000313" key="2">
    <source>
        <dbReference type="Proteomes" id="UP001058003"/>
    </source>
</evidence>
<reference evidence="1" key="1">
    <citation type="submission" date="2021-04" db="EMBL/GenBank/DDBJ databases">
        <title>Dactylosporangium aurantiacum NRRL B-8018 full assembly.</title>
        <authorList>
            <person name="Hartkoorn R.C."/>
            <person name="Beaudoing E."/>
            <person name="Hot D."/>
        </authorList>
    </citation>
    <scope>NUCLEOTIDE SEQUENCE</scope>
    <source>
        <strain evidence="1">NRRL B-8018</strain>
    </source>
</reference>
<dbReference type="EMBL" id="CP073767">
    <property type="protein sequence ID" value="UWZ52557.1"/>
    <property type="molecule type" value="Genomic_DNA"/>
</dbReference>
<gene>
    <name evidence="1" type="ORF">Daura_38865</name>
</gene>
<name>A0A9Q9MK76_9ACTN</name>
<evidence type="ECO:0008006" key="3">
    <source>
        <dbReference type="Google" id="ProtNLM"/>
    </source>
</evidence>
<dbReference type="RefSeq" id="WP_033363686.1">
    <property type="nucleotide sequence ID" value="NZ_CP073767.1"/>
</dbReference>
<accession>A0A9Q9MK76</accession>
<proteinExistence type="predicted"/>
<keyword evidence="2" id="KW-1185">Reference proteome</keyword>
<evidence type="ECO:0000313" key="1">
    <source>
        <dbReference type="EMBL" id="UWZ52557.1"/>
    </source>
</evidence>
<protein>
    <recommendedName>
        <fullName evidence="3">PRC-barrel domain-containing protein</fullName>
    </recommendedName>
</protein>
<dbReference type="AlphaFoldDB" id="A0A9Q9MK76"/>
<dbReference type="OrthoDB" id="3430164at2"/>
<dbReference type="Proteomes" id="UP001058003">
    <property type="component" value="Chromosome"/>
</dbReference>
<dbReference type="KEGG" id="daur:Daura_38865"/>
<organism evidence="1 2">
    <name type="scientific">Dactylosporangium aurantiacum</name>
    <dbReference type="NCBI Taxonomy" id="35754"/>
    <lineage>
        <taxon>Bacteria</taxon>
        <taxon>Bacillati</taxon>
        <taxon>Actinomycetota</taxon>
        <taxon>Actinomycetes</taxon>
        <taxon>Micromonosporales</taxon>
        <taxon>Micromonosporaceae</taxon>
        <taxon>Dactylosporangium</taxon>
    </lineage>
</organism>